<feature type="region of interest" description="Disordered" evidence="1">
    <location>
        <begin position="1"/>
        <end position="21"/>
    </location>
</feature>
<organism evidence="3 4">
    <name type="scientific">Halorientalis pallida</name>
    <dbReference type="NCBI Taxonomy" id="2479928"/>
    <lineage>
        <taxon>Archaea</taxon>
        <taxon>Methanobacteriati</taxon>
        <taxon>Methanobacteriota</taxon>
        <taxon>Stenosarchaea group</taxon>
        <taxon>Halobacteria</taxon>
        <taxon>Halobacteriales</taxon>
        <taxon>Haloarculaceae</taxon>
        <taxon>Halorientalis</taxon>
    </lineage>
</organism>
<gene>
    <name evidence="3" type="ORF">EAF64_00275</name>
</gene>
<accession>A0A498L1F6</accession>
<reference evidence="3 4" key="1">
    <citation type="submission" date="2019-01" db="EMBL/GenBank/DDBJ databases">
        <title>Halorientalis sp. F13-25 a new haloarchaeum isolated from hypersaline water.</title>
        <authorList>
            <person name="Ana D.-V."/>
            <person name="Cristina S.-P."/>
            <person name="Antonio V."/>
        </authorList>
    </citation>
    <scope>NUCLEOTIDE SEQUENCE [LARGE SCALE GENOMIC DNA]</scope>
    <source>
        <strain evidence="3 4">F13-25</strain>
    </source>
</reference>
<dbReference type="RefSeq" id="WP_129066988.1">
    <property type="nucleotide sequence ID" value="NZ_RDFA01000001.1"/>
</dbReference>
<dbReference type="EMBL" id="RDFA01000001">
    <property type="protein sequence ID" value="RXK51121.1"/>
    <property type="molecule type" value="Genomic_DNA"/>
</dbReference>
<dbReference type="InterPro" id="IPR058419">
    <property type="entry name" value="DUF8106"/>
</dbReference>
<keyword evidence="4" id="KW-1185">Reference proteome</keyword>
<evidence type="ECO:0000313" key="4">
    <source>
        <dbReference type="Proteomes" id="UP000289691"/>
    </source>
</evidence>
<sequence>MSSPDLRGSQLPADGGRTPGRRKAVLFCPSCGHESLVGGDWIAADDYLTRTRHVRCPECSTTITDRPLPTDSAASDTPRADTVVAGPFSRTVETVARLWQHSMQHWMEWSRRADA</sequence>
<protein>
    <recommendedName>
        <fullName evidence="2">DUF8106 domain-containing protein</fullName>
    </recommendedName>
</protein>
<name>A0A498L1F6_9EURY</name>
<evidence type="ECO:0000256" key="1">
    <source>
        <dbReference type="SAM" id="MobiDB-lite"/>
    </source>
</evidence>
<dbReference type="OrthoDB" id="209680at2157"/>
<dbReference type="Proteomes" id="UP000289691">
    <property type="component" value="Unassembled WGS sequence"/>
</dbReference>
<evidence type="ECO:0000313" key="3">
    <source>
        <dbReference type="EMBL" id="RXK51121.1"/>
    </source>
</evidence>
<proteinExistence type="predicted"/>
<dbReference type="Pfam" id="PF26408">
    <property type="entry name" value="DUF8106"/>
    <property type="match status" value="1"/>
</dbReference>
<feature type="domain" description="DUF8106" evidence="2">
    <location>
        <begin position="22"/>
        <end position="66"/>
    </location>
</feature>
<dbReference type="AlphaFoldDB" id="A0A498L1F6"/>
<comment type="caution">
    <text evidence="3">The sequence shown here is derived from an EMBL/GenBank/DDBJ whole genome shotgun (WGS) entry which is preliminary data.</text>
</comment>
<evidence type="ECO:0000259" key="2">
    <source>
        <dbReference type="Pfam" id="PF26408"/>
    </source>
</evidence>